<reference evidence="1 2" key="1">
    <citation type="submission" date="2019-07" db="EMBL/GenBank/DDBJ databases">
        <title>Draft genome assembly of a fouling barnacle, Amphibalanus amphitrite (Darwin, 1854): The first reference genome for Thecostraca.</title>
        <authorList>
            <person name="Kim W."/>
        </authorList>
    </citation>
    <scope>NUCLEOTIDE SEQUENCE [LARGE SCALE GENOMIC DNA]</scope>
    <source>
        <strain evidence="1">SNU_AA5</strain>
        <tissue evidence="1">Soma without cirri and trophi</tissue>
    </source>
</reference>
<organism evidence="1 2">
    <name type="scientific">Amphibalanus amphitrite</name>
    <name type="common">Striped barnacle</name>
    <name type="synonym">Balanus amphitrite</name>
    <dbReference type="NCBI Taxonomy" id="1232801"/>
    <lineage>
        <taxon>Eukaryota</taxon>
        <taxon>Metazoa</taxon>
        <taxon>Ecdysozoa</taxon>
        <taxon>Arthropoda</taxon>
        <taxon>Crustacea</taxon>
        <taxon>Multicrustacea</taxon>
        <taxon>Cirripedia</taxon>
        <taxon>Thoracica</taxon>
        <taxon>Thoracicalcarea</taxon>
        <taxon>Balanomorpha</taxon>
        <taxon>Balanoidea</taxon>
        <taxon>Balanidae</taxon>
        <taxon>Amphibalaninae</taxon>
        <taxon>Amphibalanus</taxon>
    </lineage>
</organism>
<accession>A0A6A4XCI0</accession>
<keyword evidence="2" id="KW-1185">Reference proteome</keyword>
<evidence type="ECO:0000313" key="2">
    <source>
        <dbReference type="Proteomes" id="UP000440578"/>
    </source>
</evidence>
<dbReference type="OrthoDB" id="10470565at2759"/>
<dbReference type="AlphaFoldDB" id="A0A6A4XCI0"/>
<dbReference type="EMBL" id="VIIS01000074">
    <property type="protein sequence ID" value="KAF0313714.1"/>
    <property type="molecule type" value="Genomic_DNA"/>
</dbReference>
<proteinExistence type="predicted"/>
<comment type="caution">
    <text evidence="1">The sequence shown here is derived from an EMBL/GenBank/DDBJ whole genome shotgun (WGS) entry which is preliminary data.</text>
</comment>
<evidence type="ECO:0000313" key="1">
    <source>
        <dbReference type="EMBL" id="KAF0313714.1"/>
    </source>
</evidence>
<protein>
    <submittedName>
        <fullName evidence="1">Uncharacterized protein</fullName>
    </submittedName>
</protein>
<sequence length="378" mass="42507">MTALIVPVRYRRLAALCCWVTVMLLLLAGRTRHPAPAPPQPTAAAPGRCARLLRLSTCRHRWESGPPPSEACQAQPLSAQQVRGCVQPPPGQPAPRIVFVGDSRIRKIFHGVLDQLGLPLSNRTEPIPVGHDPHFISLNMTTAPPYCQEVFKITIRPQTEHADRKMFFCSQSGGGDWLRLEYFWRPYLSRSYLATVSELADRCDRRPERCPRLVVLDSGLWYALRFSLTEWAPAADWVARYRQQLAALLPHLRRLAAASHILWKLDEPQFRQETQGGKPGILMGTLTAIQAAVYSQTAGIGSLTVWSAMLPDTIFYHRNVCWTGRQRAGFQQTPLFKQCGDMHHVGSQLIDRHVTQLVNWLCRDSGELPPGHCCRSDS</sequence>
<dbReference type="Proteomes" id="UP000440578">
    <property type="component" value="Unassembled WGS sequence"/>
</dbReference>
<name>A0A6A4XCI0_AMPAM</name>
<gene>
    <name evidence="1" type="ORF">FJT64_015848</name>
</gene>